<evidence type="ECO:0000256" key="10">
    <source>
        <dbReference type="ARBA" id="ARBA00023136"/>
    </source>
</evidence>
<name>A0A6P8AQ73_PYRGI</name>
<feature type="transmembrane region" description="Helical" evidence="12">
    <location>
        <begin position="274"/>
        <end position="292"/>
    </location>
</feature>
<evidence type="ECO:0000256" key="1">
    <source>
        <dbReference type="ARBA" id="ARBA00004586"/>
    </source>
</evidence>
<evidence type="ECO:0000259" key="13">
    <source>
        <dbReference type="PROSITE" id="PS50004"/>
    </source>
</evidence>
<keyword evidence="8" id="KW-0445">Lipid transport</keyword>
<reference evidence="16" key="2">
    <citation type="submission" date="2019-10" db="EMBL/GenBank/DDBJ databases">
        <authorList>
            <consortium name="NCBI Genome Project"/>
        </authorList>
    </citation>
    <scope>NUCLEOTIDE SEQUENCE</scope>
    <source>
        <strain evidence="16">NI907</strain>
    </source>
</reference>
<keyword evidence="6" id="KW-0256">Endoplasmic reticulum</keyword>
<dbReference type="GeneID" id="41966308"/>
<feature type="region of interest" description="Disordered" evidence="11">
    <location>
        <begin position="1209"/>
        <end position="1292"/>
    </location>
</feature>
<feature type="region of interest" description="Disordered" evidence="11">
    <location>
        <begin position="440"/>
        <end position="511"/>
    </location>
</feature>
<dbReference type="InterPro" id="IPR035892">
    <property type="entry name" value="C2_domain_sf"/>
</dbReference>
<dbReference type="GO" id="GO:0006869">
    <property type="term" value="P:lipid transport"/>
    <property type="evidence" value="ECO:0007669"/>
    <property type="project" value="UniProtKB-KW"/>
</dbReference>
<dbReference type="PANTHER" id="PTHR47348">
    <property type="entry name" value="MEIOTICALLY UP-REGULATED GENE 190 PROTEIN"/>
    <property type="match status" value="1"/>
</dbReference>
<feature type="compositionally biased region" description="Basic and acidic residues" evidence="11">
    <location>
        <begin position="126"/>
        <end position="136"/>
    </location>
</feature>
<feature type="compositionally biased region" description="Basic residues" evidence="11">
    <location>
        <begin position="139"/>
        <end position="156"/>
    </location>
</feature>
<dbReference type="SMART" id="SM00239">
    <property type="entry name" value="C2"/>
    <property type="match status" value="2"/>
</dbReference>
<evidence type="ECO:0000256" key="5">
    <source>
        <dbReference type="ARBA" id="ARBA00022737"/>
    </source>
</evidence>
<dbReference type="CDD" id="cd04052">
    <property type="entry name" value="C2B_Tricalbin-like"/>
    <property type="match status" value="1"/>
</dbReference>
<dbReference type="RefSeq" id="XP_030977044.1">
    <property type="nucleotide sequence ID" value="XM_031131403.1"/>
</dbReference>
<feature type="compositionally biased region" description="Acidic residues" evidence="11">
    <location>
        <begin position="1212"/>
        <end position="1233"/>
    </location>
</feature>
<evidence type="ECO:0000313" key="15">
    <source>
        <dbReference type="Proteomes" id="UP000515153"/>
    </source>
</evidence>
<evidence type="ECO:0000256" key="11">
    <source>
        <dbReference type="SAM" id="MobiDB-lite"/>
    </source>
</evidence>
<dbReference type="Pfam" id="PF00168">
    <property type="entry name" value="C2"/>
    <property type="match status" value="2"/>
</dbReference>
<evidence type="ECO:0000256" key="3">
    <source>
        <dbReference type="ARBA" id="ARBA00022553"/>
    </source>
</evidence>
<dbReference type="InterPro" id="IPR037767">
    <property type="entry name" value="C2A_Mug190-like"/>
</dbReference>
<dbReference type="Pfam" id="PF25669">
    <property type="entry name" value="SMP_MUG190-like"/>
    <property type="match status" value="2"/>
</dbReference>
<dbReference type="InterPro" id="IPR057349">
    <property type="entry name" value="C2_Mug190_3rd"/>
</dbReference>
<feature type="compositionally biased region" description="Basic residues" evidence="11">
    <location>
        <begin position="176"/>
        <end position="187"/>
    </location>
</feature>
<keyword evidence="15" id="KW-1185">Reference proteome</keyword>
<keyword evidence="7 12" id="KW-1133">Transmembrane helix</keyword>
<dbReference type="GO" id="GO:0061817">
    <property type="term" value="P:endoplasmic reticulum-plasma membrane tethering"/>
    <property type="evidence" value="ECO:0007669"/>
    <property type="project" value="InterPro"/>
</dbReference>
<dbReference type="Pfam" id="PF25331">
    <property type="entry name" value="C2_Mug190_3rd"/>
    <property type="match status" value="1"/>
</dbReference>
<evidence type="ECO:0000256" key="7">
    <source>
        <dbReference type="ARBA" id="ARBA00022989"/>
    </source>
</evidence>
<feature type="compositionally biased region" description="Acidic residues" evidence="11">
    <location>
        <begin position="111"/>
        <end position="125"/>
    </location>
</feature>
<evidence type="ECO:0000256" key="8">
    <source>
        <dbReference type="ARBA" id="ARBA00023055"/>
    </source>
</evidence>
<keyword evidence="3" id="KW-0597">Phosphoprotein</keyword>
<evidence type="ECO:0008006" key="17">
    <source>
        <dbReference type="Google" id="ProtNLM"/>
    </source>
</evidence>
<keyword evidence="2" id="KW-0813">Transport</keyword>
<dbReference type="Gene3D" id="2.60.40.150">
    <property type="entry name" value="C2 domain"/>
    <property type="match status" value="2"/>
</dbReference>
<dbReference type="GO" id="GO:0008289">
    <property type="term" value="F:lipid binding"/>
    <property type="evidence" value="ECO:0007669"/>
    <property type="project" value="UniProtKB-KW"/>
</dbReference>
<dbReference type="PANTHER" id="PTHR47348:SF2">
    <property type="entry name" value="MEIOTICALLY UP-REGULATED 190 PROTEIN"/>
    <property type="match status" value="1"/>
</dbReference>
<gene>
    <name evidence="16" type="ORF">PgNI_11436</name>
</gene>
<keyword evidence="4 12" id="KW-0812">Transmembrane</keyword>
<evidence type="ECO:0000256" key="12">
    <source>
        <dbReference type="SAM" id="Phobius"/>
    </source>
</evidence>
<feature type="region of interest" description="Disordered" evidence="11">
    <location>
        <begin position="1062"/>
        <end position="1088"/>
    </location>
</feature>
<evidence type="ECO:0000256" key="6">
    <source>
        <dbReference type="ARBA" id="ARBA00022824"/>
    </source>
</evidence>
<dbReference type="CDD" id="cd21676">
    <property type="entry name" value="SMP_Mug190"/>
    <property type="match status" value="1"/>
</dbReference>
<evidence type="ECO:0000256" key="9">
    <source>
        <dbReference type="ARBA" id="ARBA00023121"/>
    </source>
</evidence>
<feature type="domain" description="C2" evidence="13">
    <location>
        <begin position="640"/>
        <end position="769"/>
    </location>
</feature>
<feature type="compositionally biased region" description="Acidic residues" evidence="11">
    <location>
        <begin position="1265"/>
        <end position="1277"/>
    </location>
</feature>
<keyword evidence="9" id="KW-0446">Lipid-binding</keyword>
<dbReference type="Proteomes" id="UP000515153">
    <property type="component" value="Chromosome VI"/>
</dbReference>
<evidence type="ECO:0000313" key="16">
    <source>
        <dbReference type="RefSeq" id="XP_030977044.1"/>
    </source>
</evidence>
<feature type="compositionally biased region" description="Basic and acidic residues" evidence="11">
    <location>
        <begin position="1077"/>
        <end position="1088"/>
    </location>
</feature>
<dbReference type="InterPro" id="IPR037765">
    <property type="entry name" value="C2B_Tricalbin"/>
</dbReference>
<dbReference type="PROSITE" id="PS50004">
    <property type="entry name" value="C2"/>
    <property type="match status" value="2"/>
</dbReference>
<feature type="compositionally biased region" description="Basic and acidic residues" evidence="11">
    <location>
        <begin position="33"/>
        <end position="42"/>
    </location>
</feature>
<proteinExistence type="predicted"/>
<evidence type="ECO:0000256" key="4">
    <source>
        <dbReference type="ARBA" id="ARBA00022692"/>
    </source>
</evidence>
<feature type="domain" description="SMP-LTD" evidence="14">
    <location>
        <begin position="367"/>
        <end position="642"/>
    </location>
</feature>
<feature type="transmembrane region" description="Helical" evidence="12">
    <location>
        <begin position="312"/>
        <end position="332"/>
    </location>
</feature>
<dbReference type="InterPro" id="IPR000008">
    <property type="entry name" value="C2_dom"/>
</dbReference>
<evidence type="ECO:0000256" key="2">
    <source>
        <dbReference type="ARBA" id="ARBA00022448"/>
    </source>
</evidence>
<keyword evidence="10 12" id="KW-0472">Membrane</keyword>
<dbReference type="InterPro" id="IPR031468">
    <property type="entry name" value="SMP_LBD"/>
</dbReference>
<dbReference type="PROSITE" id="PS51847">
    <property type="entry name" value="SMP"/>
    <property type="match status" value="1"/>
</dbReference>
<dbReference type="CDD" id="cd04041">
    <property type="entry name" value="C2A_fungal"/>
    <property type="match status" value="1"/>
</dbReference>
<protein>
    <recommendedName>
        <fullName evidence="17">Meiotically up-regulated gene 190 protein</fullName>
    </recommendedName>
</protein>
<organism evidence="15 16">
    <name type="scientific">Pyricularia grisea</name>
    <name type="common">Crabgrass-specific blast fungus</name>
    <name type="synonym">Magnaporthe grisea</name>
    <dbReference type="NCBI Taxonomy" id="148305"/>
    <lineage>
        <taxon>Eukaryota</taxon>
        <taxon>Fungi</taxon>
        <taxon>Dikarya</taxon>
        <taxon>Ascomycota</taxon>
        <taxon>Pezizomycotina</taxon>
        <taxon>Sordariomycetes</taxon>
        <taxon>Sordariomycetidae</taxon>
        <taxon>Magnaporthales</taxon>
        <taxon>Pyriculariaceae</taxon>
        <taxon>Pyricularia</taxon>
    </lineage>
</organism>
<dbReference type="GO" id="GO:0005789">
    <property type="term" value="C:endoplasmic reticulum membrane"/>
    <property type="evidence" value="ECO:0007669"/>
    <property type="project" value="UniProtKB-SubCell"/>
</dbReference>
<feature type="domain" description="C2" evidence="13">
    <location>
        <begin position="856"/>
        <end position="992"/>
    </location>
</feature>
<sequence length="1392" mass="156727">MAPSDDFEKEAGLGRRLYTKPHSGRHPIPTIHSYREHRKELESQQQQTEAAQHGPEDDSKPRRAYDSVKAIFKDEDKPRADHDPYPSTNRHRADRPRNESPTGRYDHGGDDDQEGDQDHEEEENGNVDRKGKDESSNGHGHHHHGGLKKHGKGKKNGKPEKSATETAASALDPKEKRKAMKKTKRLGGGREVTDPITHLPIVIHDRTDKDLNSSAGNDLQPGLSHEKTIGEKSEEDLEDERDFSQRGYNGMQALFPPPDFDHLKQELEKIHEKAMVVGLIVTSCLTAFLMLFLTSKPPEEAPSSFLATIYRITSNSAGMAVFGGLVVAAVIGTGNWMRHKVSELFDDETWDAAKREEAVVLDSEEELPESVQWLNSMVASIWPLINPDLFAGMIDMIEDVMQASLPKVIKMVSVDDMGQGSESVRILGIRWLPTGAASQSVSADGKIEQSGEGSQDGSQHESQNDIPNTDGDENIERKDHNGRRDGEGDMDGPDSLTKKEESNPSAIRTGMMAEEGDFVNLELAVAYRSRSSGKSIKSKSKNAHLYLKFYLPGGLAVPVWVEVRGFIATLRLRLQLTPDPPFVDLCTMTFLGQPKASLSCVPLSKHNLNIMDVPLISSFVQSAIDAAMAEYVAPKSLTLNLKDMLVGEDWKKDTTARGVVWIFIKQARGFRQGDTGLGPFSESTSDAYVTVSWGKFGKPVSATRIVEKERNPDWHEWASILVTPEELNAEEKLRLQLWDSDRWTADDDLGRVEIDLKYLMTNEETVNRMQDREDRFCGEDTDEKMPGTLTWSVGYFSKTRITDEILEKQTYNPEIRSKAQLKEHVSETAEYKLRESGKAPDDSEVKQQKAQDYKEIEDNMMITAPPCEDNPSGILSIQIHNITGLEVQRLSRQDRKTMIEYAEESEHEDDMPDSYCTIILNHRKIYKTRTKPKNSKPFFNAGTERFVKDWRTAEVMISVRDSREREDDPLLGLIFLPLAKVFANRSQLHEDFPLIGGIGYGRARVSMVWRSVELKLPPNLLGWNYGTIEIKDGIRSKVYGALPADIRKNRIKVRTNMDRIKLYPRGGRHGQNGSDGRPGEWKPKEKKHRDGAFLPVRRRYASCLVIEFREDGLIANSTAAFAVLWLHELVDEEEQEVTLKVWRGSKDALKRAESCCDYEGMHDGETHLGEVVMTLRFWRGLSGFHKSYASKSKNTDMRNVMECLDTITDEGLRDEDGDEGDDSDDSDSSDDEGAEARGEDNNQDDQETAEEKETRKKLQTHANDSESENSDSDDDDNDRLKRSNGQSPRLSLSRFKKIKTIFRSPVNGGTDAALSVVAPGHNSPDDPDTGLRSQLREYKDHHRSLHRKHRGVMQWRVAREADHLGSKFSRLKGTVQGAFKHGDKHIGIETEV</sequence>
<reference evidence="15 16" key="1">
    <citation type="journal article" date="2019" name="Mol. Biol. Evol.">
        <title>Blast fungal genomes show frequent chromosomal changes, gene gains and losses, and effector gene turnover.</title>
        <authorList>
            <person name="Gomez Luciano L.B."/>
            <person name="Jason Tsai I."/>
            <person name="Chuma I."/>
            <person name="Tosa Y."/>
            <person name="Chen Y.H."/>
            <person name="Li J.Y."/>
            <person name="Li M.Y."/>
            <person name="Jade Lu M.Y."/>
            <person name="Nakayashiki H."/>
            <person name="Li W.H."/>
        </authorList>
    </citation>
    <scope>NUCLEOTIDE SEQUENCE [LARGE SCALE GENOMIC DNA]</scope>
    <source>
        <strain evidence="15 16">NI907</strain>
    </source>
</reference>
<accession>A0A6P8AQ73</accession>
<dbReference type="KEGG" id="pgri:PgNI_11436"/>
<comment type="subcellular location">
    <subcellularLocation>
        <location evidence="1">Endoplasmic reticulum membrane</location>
    </subcellularLocation>
</comment>
<feature type="compositionally biased region" description="Basic and acidic residues" evidence="11">
    <location>
        <begin position="54"/>
        <end position="84"/>
    </location>
</feature>
<keyword evidence="5" id="KW-0677">Repeat</keyword>
<evidence type="ECO:0000259" key="14">
    <source>
        <dbReference type="PROSITE" id="PS51847"/>
    </source>
</evidence>
<feature type="compositionally biased region" description="Basic and acidic residues" evidence="11">
    <location>
        <begin position="474"/>
        <end position="487"/>
    </location>
</feature>
<reference evidence="16" key="3">
    <citation type="submission" date="2025-08" db="UniProtKB">
        <authorList>
            <consortium name="RefSeq"/>
        </authorList>
    </citation>
    <scope>IDENTIFICATION</scope>
    <source>
        <strain evidence="16">NI907</strain>
    </source>
</reference>
<feature type="region of interest" description="Disordered" evidence="11">
    <location>
        <begin position="1"/>
        <end position="237"/>
    </location>
</feature>
<dbReference type="SUPFAM" id="SSF49562">
    <property type="entry name" value="C2 domain (Calcium/lipid-binding domain, CaLB)"/>
    <property type="match status" value="2"/>
</dbReference>